<sequence length="188" mass="21158">MVESTIDSLKEYKSLCEFNAADFKADKVKLYEKVRQLMAGKYVRETYFGPVEKTVTEKRVKEMSKEEYKAYKAVHDKEAEMIRKGYNRIKGKVKDIRQDYSKAVVSGSGRIVIEHYDDLATIWGGSLSTESLAFGVDSRGTLSSEVSESDKSQETVMPFSSSSSSTLPLAGDKSISVFQTIERTCNHF</sequence>
<reference evidence="1" key="2">
    <citation type="journal article" date="2023" name="Science">
        <title>Genomic signatures of disease resistance in endangered staghorn corals.</title>
        <authorList>
            <person name="Vollmer S.V."/>
            <person name="Selwyn J.D."/>
            <person name="Despard B.A."/>
            <person name="Roesel C.L."/>
        </authorList>
    </citation>
    <scope>NUCLEOTIDE SEQUENCE</scope>
    <source>
        <strain evidence="1">K2</strain>
    </source>
</reference>
<dbReference type="AlphaFoldDB" id="A0AAD9QMT4"/>
<dbReference type="Proteomes" id="UP001249851">
    <property type="component" value="Unassembled WGS sequence"/>
</dbReference>
<dbReference type="EMBL" id="JARQWQ010000023">
    <property type="protein sequence ID" value="KAK2564193.1"/>
    <property type="molecule type" value="Genomic_DNA"/>
</dbReference>
<gene>
    <name evidence="1" type="ORF">P5673_012437</name>
</gene>
<evidence type="ECO:0000313" key="2">
    <source>
        <dbReference type="Proteomes" id="UP001249851"/>
    </source>
</evidence>
<accession>A0AAD9QMT4</accession>
<protein>
    <submittedName>
        <fullName evidence="1">Uncharacterized protein</fullName>
    </submittedName>
</protein>
<proteinExistence type="predicted"/>
<evidence type="ECO:0000313" key="1">
    <source>
        <dbReference type="EMBL" id="KAK2564193.1"/>
    </source>
</evidence>
<comment type="caution">
    <text evidence="1">The sequence shown here is derived from an EMBL/GenBank/DDBJ whole genome shotgun (WGS) entry which is preliminary data.</text>
</comment>
<organism evidence="1 2">
    <name type="scientific">Acropora cervicornis</name>
    <name type="common">Staghorn coral</name>
    <dbReference type="NCBI Taxonomy" id="6130"/>
    <lineage>
        <taxon>Eukaryota</taxon>
        <taxon>Metazoa</taxon>
        <taxon>Cnidaria</taxon>
        <taxon>Anthozoa</taxon>
        <taxon>Hexacorallia</taxon>
        <taxon>Scleractinia</taxon>
        <taxon>Astrocoeniina</taxon>
        <taxon>Acroporidae</taxon>
        <taxon>Acropora</taxon>
    </lineage>
</organism>
<name>A0AAD9QMT4_ACRCE</name>
<reference evidence="1" key="1">
    <citation type="journal article" date="2023" name="G3 (Bethesda)">
        <title>Whole genome assembly and annotation of the endangered Caribbean coral Acropora cervicornis.</title>
        <authorList>
            <person name="Selwyn J.D."/>
            <person name="Vollmer S.V."/>
        </authorList>
    </citation>
    <scope>NUCLEOTIDE SEQUENCE</scope>
    <source>
        <strain evidence="1">K2</strain>
    </source>
</reference>
<keyword evidence="2" id="KW-1185">Reference proteome</keyword>